<dbReference type="Gene3D" id="3.40.50.1010">
    <property type="entry name" value="5'-nuclease"/>
    <property type="match status" value="1"/>
</dbReference>
<keyword evidence="3" id="KW-1185">Reference proteome</keyword>
<evidence type="ECO:0000313" key="2">
    <source>
        <dbReference type="EMBL" id="QTR46654.1"/>
    </source>
</evidence>
<dbReference type="InterPro" id="IPR002716">
    <property type="entry name" value="PIN_dom"/>
</dbReference>
<dbReference type="InterPro" id="IPR029060">
    <property type="entry name" value="PIN-like_dom_sf"/>
</dbReference>
<feature type="domain" description="PIN" evidence="1">
    <location>
        <begin position="2"/>
        <end position="112"/>
    </location>
</feature>
<protein>
    <submittedName>
        <fullName evidence="2">Type II toxin-antitoxin system VapC family toxin</fullName>
    </submittedName>
</protein>
<organism evidence="2 3">
    <name type="scientific">Thiothrix litoralis</name>
    <dbReference type="NCBI Taxonomy" id="2891210"/>
    <lineage>
        <taxon>Bacteria</taxon>
        <taxon>Pseudomonadati</taxon>
        <taxon>Pseudomonadota</taxon>
        <taxon>Gammaproteobacteria</taxon>
        <taxon>Thiotrichales</taxon>
        <taxon>Thiotrichaceae</taxon>
        <taxon>Thiothrix</taxon>
    </lineage>
</organism>
<evidence type="ECO:0000259" key="1">
    <source>
        <dbReference type="Pfam" id="PF01850"/>
    </source>
</evidence>
<gene>
    <name evidence="2" type="ORF">J9253_01465</name>
</gene>
<evidence type="ECO:0000313" key="3">
    <source>
        <dbReference type="Proteomes" id="UP000672039"/>
    </source>
</evidence>
<dbReference type="EMBL" id="CP072801">
    <property type="protein sequence ID" value="QTR46654.1"/>
    <property type="molecule type" value="Genomic_DNA"/>
</dbReference>
<sequence>MILVDTSVWIDHLRVKDERLAILLNEVQVCMHPMVWGELACGNLKNRPTLLRLWQGLPAITQASHAETMYCLEQRKLMGKGIGYVDLHLLTTVLLSPGTQIWTRDKRLHNIATELGCGWQESH</sequence>
<name>A0ABX7WSI1_9GAMM</name>
<reference evidence="2 3" key="1">
    <citation type="submission" date="2021-04" db="EMBL/GenBank/DDBJ databases">
        <title>Genomics, taxonomy and metabolism of representatives of sulfur bacteria of the genus Thiothrix: Thiothrix fructosivorans QT, Thiothrix unzii A1T and three new species, Thiothrix subterranea sp. nov., Thiothrix litoralis sp. nov. and 'Candidatus Thiothrix anitrata' sp. nov.</title>
        <authorList>
            <person name="Ravin N.V."/>
            <person name="Smolyakov D."/>
            <person name="Rudenko T.S."/>
            <person name="Mardanov A.V."/>
            <person name="Beletsky A.V."/>
            <person name="Markov N.D."/>
            <person name="Fomenkov A.I."/>
            <person name="Roberts R.J."/>
            <person name="Karnachuk O.V."/>
            <person name="Novikov A."/>
            <person name="Grabovich M.Y."/>
        </authorList>
    </citation>
    <scope>NUCLEOTIDE SEQUENCE [LARGE SCALE GENOMIC DNA]</scope>
    <source>
        <strain evidence="2 3">AS</strain>
    </source>
</reference>
<dbReference type="SUPFAM" id="SSF88723">
    <property type="entry name" value="PIN domain-like"/>
    <property type="match status" value="1"/>
</dbReference>
<dbReference type="RefSeq" id="WP_210222984.1">
    <property type="nucleotide sequence ID" value="NZ_CP072801.1"/>
</dbReference>
<accession>A0ABX7WSI1</accession>
<dbReference type="Pfam" id="PF01850">
    <property type="entry name" value="PIN"/>
    <property type="match status" value="1"/>
</dbReference>
<proteinExistence type="predicted"/>
<dbReference type="Proteomes" id="UP000672039">
    <property type="component" value="Chromosome"/>
</dbReference>